<keyword evidence="3" id="KW-1185">Reference proteome</keyword>
<feature type="chain" id="PRO_5039363252" evidence="1">
    <location>
        <begin position="22"/>
        <end position="332"/>
    </location>
</feature>
<protein>
    <submittedName>
        <fullName evidence="2">ABC transporter substrate binding protein</fullName>
    </submittedName>
</protein>
<dbReference type="PANTHER" id="PTHR35271:SF1">
    <property type="entry name" value="ABC TRANSPORTER, SUBSTRATE-BINDING LIPOPROTEIN"/>
    <property type="match status" value="1"/>
</dbReference>
<dbReference type="Gene3D" id="3.40.50.2300">
    <property type="match status" value="2"/>
</dbReference>
<organism evidence="2 3">
    <name type="scientific">Clostridium acetireducens DSM 10703</name>
    <dbReference type="NCBI Taxonomy" id="1121290"/>
    <lineage>
        <taxon>Bacteria</taxon>
        <taxon>Bacillati</taxon>
        <taxon>Bacillota</taxon>
        <taxon>Clostridia</taxon>
        <taxon>Eubacteriales</taxon>
        <taxon>Clostridiaceae</taxon>
        <taxon>Clostridium</taxon>
    </lineage>
</organism>
<dbReference type="RefSeq" id="WP_070109827.1">
    <property type="nucleotide sequence ID" value="NZ_LZFO01000009.1"/>
</dbReference>
<comment type="caution">
    <text evidence="2">The sequence shown here is derived from an EMBL/GenBank/DDBJ whole genome shotgun (WGS) entry which is preliminary data.</text>
</comment>
<gene>
    <name evidence="2" type="ORF">CLOACE_08770</name>
</gene>
<accession>A0A1E8F023</accession>
<sequence length="332" mass="35827">MVAKKKVTFLMSCLLTLSLFGGCASNNKDISKKKFKIGISQIVEHPALDASRKGFLDGLKSKGFEEGKNLEIDYQNSQGDIPAAQTIAQKFVSEKDDLIFAISTPSSQAAFNTTKDIPIVITAVTDPVKAGIVKSLDKPSTNVTGSIDKVPIENQFKLIKELLPSAKNIGILYNTSEANSDVQIKEAKQFAPQFGLNIITSGITTTNDIPQSLNAIINKIDALYVPTDNMVVSSLSLISNKCNEKNIPIIGAEKAHVESGALITNGIDYYDLGVETGILASEILKGKKPTEIPIHTVKNTKIFINESALKKLNIKIPENILSKAEKVKGGLK</sequence>
<evidence type="ECO:0000256" key="1">
    <source>
        <dbReference type="SAM" id="SignalP"/>
    </source>
</evidence>
<dbReference type="EMBL" id="LZFO01000009">
    <property type="protein sequence ID" value="OFI06722.1"/>
    <property type="molecule type" value="Genomic_DNA"/>
</dbReference>
<dbReference type="SUPFAM" id="SSF53822">
    <property type="entry name" value="Periplasmic binding protein-like I"/>
    <property type="match status" value="1"/>
</dbReference>
<dbReference type="InterPro" id="IPR028082">
    <property type="entry name" value="Peripla_BP_I"/>
</dbReference>
<dbReference type="OrthoDB" id="9776955at2"/>
<dbReference type="Pfam" id="PF04392">
    <property type="entry name" value="ABC_sub_bind"/>
    <property type="match status" value="1"/>
</dbReference>
<dbReference type="AlphaFoldDB" id="A0A1E8F023"/>
<dbReference type="PANTHER" id="PTHR35271">
    <property type="entry name" value="ABC TRANSPORTER, SUBSTRATE-BINDING LIPOPROTEIN-RELATED"/>
    <property type="match status" value="1"/>
</dbReference>
<dbReference type="STRING" id="1121290.CLAOCE_08770"/>
<dbReference type="Proteomes" id="UP000175744">
    <property type="component" value="Unassembled WGS sequence"/>
</dbReference>
<name>A0A1E8F023_9CLOT</name>
<dbReference type="PROSITE" id="PS51257">
    <property type="entry name" value="PROKAR_LIPOPROTEIN"/>
    <property type="match status" value="1"/>
</dbReference>
<keyword evidence="1" id="KW-0732">Signal</keyword>
<dbReference type="PATRIC" id="fig|1121290.3.peg.889"/>
<dbReference type="CDD" id="cd06325">
    <property type="entry name" value="PBP1_ABC_unchar_transporter"/>
    <property type="match status" value="1"/>
</dbReference>
<reference evidence="2 3" key="1">
    <citation type="submission" date="2016-06" db="EMBL/GenBank/DDBJ databases">
        <title>Genome sequence of Clostridium acetireducens DSM 10703.</title>
        <authorList>
            <person name="Poehlein A."/>
            <person name="Fluechter S."/>
            <person name="Duerre P."/>
            <person name="Daniel R."/>
        </authorList>
    </citation>
    <scope>NUCLEOTIDE SEQUENCE [LARGE SCALE GENOMIC DNA]</scope>
    <source>
        <strain evidence="2 3">DSM 10703</strain>
    </source>
</reference>
<dbReference type="InterPro" id="IPR007487">
    <property type="entry name" value="ABC_transpt-TYRBP-like"/>
</dbReference>
<feature type="signal peptide" evidence="1">
    <location>
        <begin position="1"/>
        <end position="21"/>
    </location>
</feature>
<evidence type="ECO:0000313" key="3">
    <source>
        <dbReference type="Proteomes" id="UP000175744"/>
    </source>
</evidence>
<evidence type="ECO:0000313" key="2">
    <source>
        <dbReference type="EMBL" id="OFI06722.1"/>
    </source>
</evidence>
<proteinExistence type="predicted"/>